<keyword evidence="7 10" id="KW-0283">Flagellar rotation</keyword>
<dbReference type="AlphaFoldDB" id="A0A1J5DZU2"/>
<comment type="similarity">
    <text evidence="3 10">Belongs to the FliL family.</text>
</comment>
<comment type="caution">
    <text evidence="11">The sequence shown here is derived from an EMBL/GenBank/DDBJ whole genome shotgun (WGS) entry which is preliminary data.</text>
</comment>
<dbReference type="STRING" id="1817895.AUJ95_04030"/>
<accession>A0A1J5DZU2</accession>
<name>A0A1J5DZU2_9BACT</name>
<comment type="subcellular location">
    <subcellularLocation>
        <location evidence="2">Cell membrane</location>
        <topology evidence="2">Single-pass membrane protein</topology>
    </subcellularLocation>
</comment>
<feature type="transmembrane region" description="Helical" evidence="10">
    <location>
        <begin position="88"/>
        <end position="107"/>
    </location>
</feature>
<evidence type="ECO:0000256" key="7">
    <source>
        <dbReference type="ARBA" id="ARBA00022779"/>
    </source>
</evidence>
<evidence type="ECO:0000256" key="6">
    <source>
        <dbReference type="ARBA" id="ARBA00022692"/>
    </source>
</evidence>
<dbReference type="EMBL" id="MNYI01000101">
    <property type="protein sequence ID" value="OIP40907.1"/>
    <property type="molecule type" value="Genomic_DNA"/>
</dbReference>
<dbReference type="GO" id="GO:0009425">
    <property type="term" value="C:bacterial-type flagellum basal body"/>
    <property type="evidence" value="ECO:0007669"/>
    <property type="project" value="InterPro"/>
</dbReference>
<evidence type="ECO:0000256" key="5">
    <source>
        <dbReference type="ARBA" id="ARBA00022500"/>
    </source>
</evidence>
<dbReference type="Proteomes" id="UP000183085">
    <property type="component" value="Unassembled WGS sequence"/>
</dbReference>
<evidence type="ECO:0000256" key="9">
    <source>
        <dbReference type="ARBA" id="ARBA00023136"/>
    </source>
</evidence>
<keyword evidence="6 10" id="KW-0812">Transmembrane</keyword>
<keyword evidence="4 10" id="KW-1003">Cell membrane</keyword>
<protein>
    <recommendedName>
        <fullName evidence="10">Flagellar protein FliL</fullName>
    </recommendedName>
</protein>
<keyword evidence="5 10" id="KW-0145">Chemotaxis</keyword>
<gene>
    <name evidence="11" type="ORF">AUJ95_04030</name>
</gene>
<dbReference type="InterPro" id="IPR005503">
    <property type="entry name" value="FliL"/>
</dbReference>
<organism evidence="11 12">
    <name type="scientific">Candidatus Desantisbacteria bacterium CG2_30_40_21</name>
    <dbReference type="NCBI Taxonomy" id="1817895"/>
    <lineage>
        <taxon>Bacteria</taxon>
        <taxon>Candidatus Desantisiibacteriota</taxon>
    </lineage>
</organism>
<evidence type="ECO:0000313" key="11">
    <source>
        <dbReference type="EMBL" id="OIP40907.1"/>
    </source>
</evidence>
<dbReference type="GO" id="GO:0006935">
    <property type="term" value="P:chemotaxis"/>
    <property type="evidence" value="ECO:0007669"/>
    <property type="project" value="UniProtKB-KW"/>
</dbReference>
<proteinExistence type="inferred from homology"/>
<dbReference type="GO" id="GO:0071973">
    <property type="term" value="P:bacterial-type flagellum-dependent cell motility"/>
    <property type="evidence" value="ECO:0007669"/>
    <property type="project" value="InterPro"/>
</dbReference>
<evidence type="ECO:0000256" key="4">
    <source>
        <dbReference type="ARBA" id="ARBA00022475"/>
    </source>
</evidence>
<evidence type="ECO:0000256" key="3">
    <source>
        <dbReference type="ARBA" id="ARBA00008281"/>
    </source>
</evidence>
<keyword evidence="9 10" id="KW-0472">Membrane</keyword>
<reference evidence="11 12" key="1">
    <citation type="journal article" date="2016" name="Environ. Microbiol.">
        <title>Genomic resolution of a cold subsurface aquifer community provides metabolic insights for novel microbes adapted to high CO concentrations.</title>
        <authorList>
            <person name="Probst A.J."/>
            <person name="Castelle C.J."/>
            <person name="Singh A."/>
            <person name="Brown C.T."/>
            <person name="Anantharaman K."/>
            <person name="Sharon I."/>
            <person name="Hug L.A."/>
            <person name="Burstein D."/>
            <person name="Emerson J.B."/>
            <person name="Thomas B.C."/>
            <person name="Banfield J.F."/>
        </authorList>
    </citation>
    <scope>NUCLEOTIDE SEQUENCE [LARGE SCALE GENOMIC DNA]</scope>
    <source>
        <strain evidence="11">CG2_30_40_21</strain>
    </source>
</reference>
<dbReference type="Pfam" id="PF03748">
    <property type="entry name" value="FliL"/>
    <property type="match status" value="1"/>
</dbReference>
<keyword evidence="8 10" id="KW-1133">Transmembrane helix</keyword>
<dbReference type="GO" id="GO:0005886">
    <property type="term" value="C:plasma membrane"/>
    <property type="evidence" value="ECO:0007669"/>
    <property type="project" value="UniProtKB-SubCell"/>
</dbReference>
<sequence length="328" mass="37044">MECKYVQSQLSSFLDNTIKLPLPIKEHLETCSVCQEELSSIKRTVELTSSIEGILPSVDFLSMVQEEIKKEVMPALPKHNLFLTKKHIIYVILLASAGLWLAKIFLFKENISPVILYKANSQTATISTGQADSLPLVIMSKIPLTTPPLEEKILLSSPTSKIGIIANPVLMESEIMVFPESKNLPTDIPIDIFPEQIPLKPRARVLKLVIDEESIEKKELEEEDTNKQLPYSHYELGDFVIRLADYNEVCSAQLQDVVLVYELAKYGNPNELEEKKNGIKDIIQGIVSGHTLQEIKRTENLKKELRDRINLLLKEGKILQVGFKLVAE</sequence>
<evidence type="ECO:0000256" key="2">
    <source>
        <dbReference type="ARBA" id="ARBA00004162"/>
    </source>
</evidence>
<evidence type="ECO:0000256" key="1">
    <source>
        <dbReference type="ARBA" id="ARBA00002254"/>
    </source>
</evidence>
<evidence type="ECO:0000313" key="12">
    <source>
        <dbReference type="Proteomes" id="UP000183085"/>
    </source>
</evidence>
<evidence type="ECO:0000256" key="10">
    <source>
        <dbReference type="RuleBase" id="RU364125"/>
    </source>
</evidence>
<comment type="function">
    <text evidence="1 10">Controls the rotational direction of flagella during chemotaxis.</text>
</comment>
<evidence type="ECO:0000256" key="8">
    <source>
        <dbReference type="ARBA" id="ARBA00022989"/>
    </source>
</evidence>